<evidence type="ECO:0000259" key="1">
    <source>
        <dbReference type="SMART" id="SM00829"/>
    </source>
</evidence>
<dbReference type="SMART" id="SM00829">
    <property type="entry name" value="PKS_ER"/>
    <property type="match status" value="1"/>
</dbReference>
<dbReference type="OrthoDB" id="4190732at2"/>
<dbReference type="Proteomes" id="UP000182237">
    <property type="component" value="Chromosome I"/>
</dbReference>
<dbReference type="EMBL" id="LT629765">
    <property type="protein sequence ID" value="SDS42320.1"/>
    <property type="molecule type" value="Genomic_DNA"/>
</dbReference>
<accession>A0A1H1S2N1</accession>
<sequence length="381" mass="40928">MKVLGLAPPNLSTPVSGFKVLGDVSVGSTTVTAGVLDIPQIDFEPTAYTHSVLIRVDALTCNYRDKAIVLSEFDHISIGQMGTQQVTFLGSEFCGTVIEIGVEVISIQKGDRVIPNAQFPDAPAKGVIPGVATNHASVGWLILHESKLVRVPDGIPTSVAAGLSLGCQTAHSMIRRSQVSAQDKVLVTSARSATSLFLIAMLEETGAQVWATSTSPWTDEEKATLPDNVTLVPVAREETYFPNDAFARDLISKGGATAVVDPFFDLHLVSAVTLMSQHGRYISCGRVHQHPALGRNIADIGTKNILNADYIFNMMIFKNLSIIGNCLGSKEDLLDALRMVSEGRLIPPPVDSVFGPDEGHQFLDRSFSSSARLGKVVLDYR</sequence>
<dbReference type="InterPro" id="IPR036291">
    <property type="entry name" value="NAD(P)-bd_dom_sf"/>
</dbReference>
<dbReference type="SUPFAM" id="SSF51735">
    <property type="entry name" value="NAD(P)-binding Rossmann-fold domains"/>
    <property type="match status" value="1"/>
</dbReference>
<dbReference type="PANTHER" id="PTHR43677">
    <property type="entry name" value="SHORT-CHAIN DEHYDROGENASE/REDUCTASE"/>
    <property type="match status" value="1"/>
</dbReference>
<dbReference type="InterPro" id="IPR051397">
    <property type="entry name" value="Zn-ADH-like_protein"/>
</dbReference>
<protein>
    <submittedName>
        <fullName evidence="2">NADPH:quinone reductase</fullName>
    </submittedName>
</protein>
<dbReference type="InterPro" id="IPR011032">
    <property type="entry name" value="GroES-like_sf"/>
</dbReference>
<feature type="domain" description="Enoyl reductase (ER)" evidence="1">
    <location>
        <begin position="34"/>
        <end position="378"/>
    </location>
</feature>
<dbReference type="Gene3D" id="3.90.180.10">
    <property type="entry name" value="Medium-chain alcohol dehydrogenases, catalytic domain"/>
    <property type="match status" value="1"/>
</dbReference>
<dbReference type="PANTHER" id="PTHR43677:SF4">
    <property type="entry name" value="QUINONE OXIDOREDUCTASE-LIKE PROTEIN 2"/>
    <property type="match status" value="1"/>
</dbReference>
<reference evidence="2 3" key="1">
    <citation type="submission" date="2016-10" db="EMBL/GenBank/DDBJ databases">
        <authorList>
            <person name="de Groot N.N."/>
        </authorList>
    </citation>
    <scope>NUCLEOTIDE SEQUENCE [LARGE SCALE GENOMIC DNA]</scope>
    <source>
        <strain evidence="2 3">DSM 45434</strain>
    </source>
</reference>
<dbReference type="InterPro" id="IPR013154">
    <property type="entry name" value="ADH-like_N"/>
</dbReference>
<evidence type="ECO:0000313" key="2">
    <source>
        <dbReference type="EMBL" id="SDS42320.1"/>
    </source>
</evidence>
<dbReference type="SUPFAM" id="SSF50129">
    <property type="entry name" value="GroES-like"/>
    <property type="match status" value="1"/>
</dbReference>
<dbReference type="GO" id="GO:0016491">
    <property type="term" value="F:oxidoreductase activity"/>
    <property type="evidence" value="ECO:0007669"/>
    <property type="project" value="InterPro"/>
</dbReference>
<dbReference type="STRING" id="1203190.GCA_000312345_01549"/>
<dbReference type="Pfam" id="PF08240">
    <property type="entry name" value="ADH_N"/>
    <property type="match status" value="1"/>
</dbReference>
<dbReference type="InterPro" id="IPR020843">
    <property type="entry name" value="ER"/>
</dbReference>
<name>A0A1H1S2N1_9CORY</name>
<proteinExistence type="predicted"/>
<dbReference type="AlphaFoldDB" id="A0A1H1S2N1"/>
<keyword evidence="3" id="KW-1185">Reference proteome</keyword>
<evidence type="ECO:0000313" key="3">
    <source>
        <dbReference type="Proteomes" id="UP000182237"/>
    </source>
</evidence>
<organism evidence="2 3">
    <name type="scientific">Corynebacterium timonense</name>
    <dbReference type="NCBI Taxonomy" id="441500"/>
    <lineage>
        <taxon>Bacteria</taxon>
        <taxon>Bacillati</taxon>
        <taxon>Actinomycetota</taxon>
        <taxon>Actinomycetes</taxon>
        <taxon>Mycobacteriales</taxon>
        <taxon>Corynebacteriaceae</taxon>
        <taxon>Corynebacterium</taxon>
    </lineage>
</organism>
<gene>
    <name evidence="2" type="ORF">SAMN04488539_1646</name>
</gene>